<feature type="repeat" description="PPR" evidence="2">
    <location>
        <begin position="211"/>
        <end position="245"/>
    </location>
</feature>
<dbReference type="PANTHER" id="PTHR47926">
    <property type="entry name" value="PENTATRICOPEPTIDE REPEAT-CONTAINING PROTEIN"/>
    <property type="match status" value="1"/>
</dbReference>
<dbReference type="PANTHER" id="PTHR47926:SF378">
    <property type="entry name" value="PENTATRICOPEPTIDE REPEAT (PPR) SUPERFAMILY PROTEIN"/>
    <property type="match status" value="1"/>
</dbReference>
<evidence type="ECO:0000313" key="4">
    <source>
        <dbReference type="EMBL" id="URE41258.1"/>
    </source>
</evidence>
<protein>
    <submittedName>
        <fullName evidence="4">PPR repeat</fullName>
    </submittedName>
</protein>
<sequence length="245" mass="26667">MTTVSSAPVRPLLLPAPSPRAHTSSTLPRNARHDRSIPSSSSLILDKTMRGEFPQSFQLFRELLASGWTPDEFALGSLLKASSTLSGCCLGEQLHAKSIRAGLASERGVRTSLVAMYSANGLLEEARHVFDEVPVAEEADVPTWNSVISGYAFHGYYDECFLLFGAMLGAAELTATDATYAIVISACSASKEVRIGKAIHAMIEKDQMLDEIKMHNSLISMYAKWGHLEEAQKVFEAMDARDVVS</sequence>
<feature type="region of interest" description="Disordered" evidence="3">
    <location>
        <begin position="1"/>
        <end position="38"/>
    </location>
</feature>
<evidence type="ECO:0000256" key="3">
    <source>
        <dbReference type="SAM" id="MobiDB-lite"/>
    </source>
</evidence>
<accession>A0A9E7L0F8</accession>
<dbReference type="Pfam" id="PF01535">
    <property type="entry name" value="PPR"/>
    <property type="match status" value="3"/>
</dbReference>
<dbReference type="GO" id="GO:0003723">
    <property type="term" value="F:RNA binding"/>
    <property type="evidence" value="ECO:0007669"/>
    <property type="project" value="InterPro"/>
</dbReference>
<dbReference type="Gene3D" id="1.25.40.10">
    <property type="entry name" value="Tetratricopeptide repeat domain"/>
    <property type="match status" value="1"/>
</dbReference>
<evidence type="ECO:0000256" key="1">
    <source>
        <dbReference type="ARBA" id="ARBA00022737"/>
    </source>
</evidence>
<name>A0A9E7L0F8_9LILI</name>
<dbReference type="InterPro" id="IPR002885">
    <property type="entry name" value="PPR_rpt"/>
</dbReference>
<dbReference type="InterPro" id="IPR046960">
    <property type="entry name" value="PPR_At4g14850-like_plant"/>
</dbReference>
<keyword evidence="1" id="KW-0677">Repeat</keyword>
<dbReference type="GO" id="GO:0009451">
    <property type="term" value="P:RNA modification"/>
    <property type="evidence" value="ECO:0007669"/>
    <property type="project" value="InterPro"/>
</dbReference>
<dbReference type="EMBL" id="CP097510">
    <property type="protein sequence ID" value="URE41258.1"/>
    <property type="molecule type" value="Genomic_DNA"/>
</dbReference>
<gene>
    <name evidence="4" type="ORF">MUK42_36072</name>
</gene>
<dbReference type="Proteomes" id="UP001055439">
    <property type="component" value="Chromosome 8"/>
</dbReference>
<dbReference type="NCBIfam" id="TIGR00756">
    <property type="entry name" value="PPR"/>
    <property type="match status" value="1"/>
</dbReference>
<dbReference type="OrthoDB" id="766960at2759"/>
<organism evidence="4 5">
    <name type="scientific">Musa troglodytarum</name>
    <name type="common">fe'i banana</name>
    <dbReference type="NCBI Taxonomy" id="320322"/>
    <lineage>
        <taxon>Eukaryota</taxon>
        <taxon>Viridiplantae</taxon>
        <taxon>Streptophyta</taxon>
        <taxon>Embryophyta</taxon>
        <taxon>Tracheophyta</taxon>
        <taxon>Spermatophyta</taxon>
        <taxon>Magnoliopsida</taxon>
        <taxon>Liliopsida</taxon>
        <taxon>Zingiberales</taxon>
        <taxon>Musaceae</taxon>
        <taxon>Musa</taxon>
    </lineage>
</organism>
<dbReference type="InterPro" id="IPR011990">
    <property type="entry name" value="TPR-like_helical_dom_sf"/>
</dbReference>
<evidence type="ECO:0000313" key="5">
    <source>
        <dbReference type="Proteomes" id="UP001055439"/>
    </source>
</evidence>
<proteinExistence type="predicted"/>
<evidence type="ECO:0000256" key="2">
    <source>
        <dbReference type="PROSITE-ProRule" id="PRU00708"/>
    </source>
</evidence>
<keyword evidence="5" id="KW-1185">Reference proteome</keyword>
<reference evidence="4" key="1">
    <citation type="submission" date="2022-05" db="EMBL/GenBank/DDBJ databases">
        <title>The Musa troglodytarum L. genome provides insights into the mechanism of non-climacteric behaviour and enrichment of carotenoids.</title>
        <authorList>
            <person name="Wang J."/>
        </authorList>
    </citation>
    <scope>NUCLEOTIDE SEQUENCE</scope>
    <source>
        <tissue evidence="4">Leaf</tissue>
    </source>
</reference>
<dbReference type="AlphaFoldDB" id="A0A9E7L0F8"/>
<feature type="compositionally biased region" description="Low complexity" evidence="3">
    <location>
        <begin position="1"/>
        <end position="21"/>
    </location>
</feature>
<dbReference type="PROSITE" id="PS51375">
    <property type="entry name" value="PPR"/>
    <property type="match status" value="1"/>
</dbReference>